<evidence type="ECO:0000313" key="2">
    <source>
        <dbReference type="Proteomes" id="UP000789375"/>
    </source>
</evidence>
<dbReference type="Proteomes" id="UP000789375">
    <property type="component" value="Unassembled WGS sequence"/>
</dbReference>
<comment type="caution">
    <text evidence="1">The sequence shown here is derived from an EMBL/GenBank/DDBJ whole genome shotgun (WGS) entry which is preliminary data.</text>
</comment>
<keyword evidence="2" id="KW-1185">Reference proteome</keyword>
<gene>
    <name evidence="1" type="ORF">FMOSSE_LOCUS3752</name>
</gene>
<organism evidence="1 2">
    <name type="scientific">Funneliformis mosseae</name>
    <name type="common">Endomycorrhizal fungus</name>
    <name type="synonym">Glomus mosseae</name>
    <dbReference type="NCBI Taxonomy" id="27381"/>
    <lineage>
        <taxon>Eukaryota</taxon>
        <taxon>Fungi</taxon>
        <taxon>Fungi incertae sedis</taxon>
        <taxon>Mucoromycota</taxon>
        <taxon>Glomeromycotina</taxon>
        <taxon>Glomeromycetes</taxon>
        <taxon>Glomerales</taxon>
        <taxon>Glomeraceae</taxon>
        <taxon>Funneliformis</taxon>
    </lineage>
</organism>
<evidence type="ECO:0000313" key="1">
    <source>
        <dbReference type="EMBL" id="CAG8495380.1"/>
    </source>
</evidence>
<proteinExistence type="predicted"/>
<reference evidence="1" key="1">
    <citation type="submission" date="2021-06" db="EMBL/GenBank/DDBJ databases">
        <authorList>
            <person name="Kallberg Y."/>
            <person name="Tangrot J."/>
            <person name="Rosling A."/>
        </authorList>
    </citation>
    <scope>NUCLEOTIDE SEQUENCE</scope>
    <source>
        <strain evidence="1">87-6 pot B 2015</strain>
    </source>
</reference>
<accession>A0A9N8ZGL6</accession>
<protein>
    <submittedName>
        <fullName evidence="1">233_t:CDS:1</fullName>
    </submittedName>
</protein>
<dbReference type="AlphaFoldDB" id="A0A9N8ZGL6"/>
<name>A0A9N8ZGL6_FUNMO</name>
<dbReference type="EMBL" id="CAJVPP010000584">
    <property type="protein sequence ID" value="CAG8495380.1"/>
    <property type="molecule type" value="Genomic_DNA"/>
</dbReference>
<sequence>MNVSDAQDKTFIEDYDKAIELFEEIEINPSKHKSYSNWSPSKNLEHTISLSTVNEKTISNGWVWGEINDDLKYGWGGIDESGSWDNVSQQEKVSNVEPMQSSTQKPIEVVSKNTSSFSHFPCNVETTRFRAENIEQINEIVNHLQNDDFIVYGNWLCQWPRKCGNGNEWQIKYSRESLKTYLKLSLRLQHEFFTKPCEKCKNRSLITSFFLYDRPPRRPNSEPTVEIICHLEWNNHYRVIAEWACETYSHKWHSSYTWISLQKFIEQTPADFLSPNDFYMQKCFDCKNGCAEEKCIRMRRKCNECKKKRERCSACRYRRRMYQGCKECDHDGIILNYETLVHCNGKRSHKDEICAKCLEGVRCTQTDYHHRTQRKRYINLLI</sequence>